<protein>
    <submittedName>
        <fullName evidence="1">Uncharacterized protein</fullName>
    </submittedName>
</protein>
<gene>
    <name evidence="1" type="ORF">NBRC116591_24550</name>
</gene>
<accession>A0ABQ0AAF9</accession>
<evidence type="ECO:0000313" key="2">
    <source>
        <dbReference type="Proteomes" id="UP001465153"/>
    </source>
</evidence>
<keyword evidence="2" id="KW-1185">Reference proteome</keyword>
<sequence length="58" mass="6604">MRVTNCNVTCKIDSALDSIFTYEKDDDLTVGQNLKDIRFKLETSTFPGYVMLKANELP</sequence>
<evidence type="ECO:0000313" key="1">
    <source>
        <dbReference type="EMBL" id="GAA6168644.1"/>
    </source>
</evidence>
<comment type="caution">
    <text evidence="1">The sequence shown here is derived from an EMBL/GenBank/DDBJ whole genome shotgun (WGS) entry which is preliminary data.</text>
</comment>
<dbReference type="Proteomes" id="UP001465153">
    <property type="component" value="Unassembled WGS sequence"/>
</dbReference>
<reference evidence="1 2" key="1">
    <citation type="submission" date="2024-04" db="EMBL/GenBank/DDBJ databases">
        <title>Draft genome sequence of Sessilibacter corallicola NBRC 116591.</title>
        <authorList>
            <person name="Miyakawa T."/>
            <person name="Kusuya Y."/>
            <person name="Miura T."/>
        </authorList>
    </citation>
    <scope>NUCLEOTIDE SEQUENCE [LARGE SCALE GENOMIC DNA]</scope>
    <source>
        <strain evidence="1 2">KU-00831-HH</strain>
    </source>
</reference>
<proteinExistence type="predicted"/>
<dbReference type="EMBL" id="BAABWN010000007">
    <property type="protein sequence ID" value="GAA6168644.1"/>
    <property type="molecule type" value="Genomic_DNA"/>
</dbReference>
<organism evidence="1 2">
    <name type="scientific">Sessilibacter corallicola</name>
    <dbReference type="NCBI Taxonomy" id="2904075"/>
    <lineage>
        <taxon>Bacteria</taxon>
        <taxon>Pseudomonadati</taxon>
        <taxon>Pseudomonadota</taxon>
        <taxon>Gammaproteobacteria</taxon>
        <taxon>Cellvibrionales</taxon>
        <taxon>Cellvibrionaceae</taxon>
        <taxon>Sessilibacter</taxon>
    </lineage>
</organism>
<name>A0ABQ0AAF9_9GAMM</name>